<name>A0A941EXY3_9ACTN</name>
<organism evidence="2 3">
    <name type="scientific">Actinospica durhamensis</name>
    <dbReference type="NCBI Taxonomy" id="1508375"/>
    <lineage>
        <taxon>Bacteria</taxon>
        <taxon>Bacillati</taxon>
        <taxon>Actinomycetota</taxon>
        <taxon>Actinomycetes</taxon>
        <taxon>Catenulisporales</taxon>
        <taxon>Actinospicaceae</taxon>
        <taxon>Actinospica</taxon>
    </lineage>
</organism>
<sequence length="119" mass="12818">MNIIASTVSLTVADVAASSRFLSTHLGFREVTVAEGFIRLARDDAAADIELWAGERTPTGAVVSFTVTGIAAEHERLLREGADVTTALRLEPWGEWSLRLTDPNGIVIQLVEWAPPAGF</sequence>
<evidence type="ECO:0000313" key="2">
    <source>
        <dbReference type="EMBL" id="MBR7838387.1"/>
    </source>
</evidence>
<feature type="domain" description="VOC" evidence="1">
    <location>
        <begin position="3"/>
        <end position="113"/>
    </location>
</feature>
<evidence type="ECO:0000259" key="1">
    <source>
        <dbReference type="PROSITE" id="PS51819"/>
    </source>
</evidence>
<gene>
    <name evidence="2" type="ORF">KDL01_34275</name>
</gene>
<evidence type="ECO:0000313" key="3">
    <source>
        <dbReference type="Proteomes" id="UP000675781"/>
    </source>
</evidence>
<dbReference type="PROSITE" id="PS51819">
    <property type="entry name" value="VOC"/>
    <property type="match status" value="1"/>
</dbReference>
<dbReference type="AlphaFoldDB" id="A0A941EXY3"/>
<proteinExistence type="predicted"/>
<reference evidence="2" key="1">
    <citation type="submission" date="2021-04" db="EMBL/GenBank/DDBJ databases">
        <title>Genome based classification of Actinospica acidithermotolerans sp. nov., an actinobacterium isolated from an Indonesian hot spring.</title>
        <authorList>
            <person name="Kusuma A.B."/>
            <person name="Putra K.E."/>
            <person name="Nafisah S."/>
            <person name="Loh J."/>
            <person name="Nouioui I."/>
            <person name="Goodfellow M."/>
        </authorList>
    </citation>
    <scope>NUCLEOTIDE SEQUENCE</scope>
    <source>
        <strain evidence="2">CSCA 57</strain>
    </source>
</reference>
<dbReference type="EMBL" id="JAGSOG010000284">
    <property type="protein sequence ID" value="MBR7838387.1"/>
    <property type="molecule type" value="Genomic_DNA"/>
</dbReference>
<dbReference type="Proteomes" id="UP000675781">
    <property type="component" value="Unassembled WGS sequence"/>
</dbReference>
<dbReference type="SUPFAM" id="SSF54593">
    <property type="entry name" value="Glyoxalase/Bleomycin resistance protein/Dihydroxybiphenyl dioxygenase"/>
    <property type="match status" value="1"/>
</dbReference>
<protein>
    <submittedName>
        <fullName evidence="2">VOC family protein</fullName>
    </submittedName>
</protein>
<dbReference type="InterPro" id="IPR004360">
    <property type="entry name" value="Glyas_Fos-R_dOase_dom"/>
</dbReference>
<dbReference type="Pfam" id="PF00903">
    <property type="entry name" value="Glyoxalase"/>
    <property type="match status" value="1"/>
</dbReference>
<dbReference type="RefSeq" id="WP_212532844.1">
    <property type="nucleotide sequence ID" value="NZ_JAGSOG010000284.1"/>
</dbReference>
<accession>A0A941EXY3</accession>
<comment type="caution">
    <text evidence="2">The sequence shown here is derived from an EMBL/GenBank/DDBJ whole genome shotgun (WGS) entry which is preliminary data.</text>
</comment>
<dbReference type="InterPro" id="IPR029068">
    <property type="entry name" value="Glyas_Bleomycin-R_OHBP_Dase"/>
</dbReference>
<dbReference type="Gene3D" id="3.10.180.10">
    <property type="entry name" value="2,3-Dihydroxybiphenyl 1,2-Dioxygenase, domain 1"/>
    <property type="match status" value="1"/>
</dbReference>
<dbReference type="InterPro" id="IPR037523">
    <property type="entry name" value="VOC_core"/>
</dbReference>
<keyword evidence="3" id="KW-1185">Reference proteome</keyword>